<evidence type="ECO:0000256" key="1">
    <source>
        <dbReference type="ARBA" id="ARBA00022679"/>
    </source>
</evidence>
<evidence type="ECO:0000259" key="4">
    <source>
        <dbReference type="PROSITE" id="PS51186"/>
    </source>
</evidence>
<feature type="domain" description="N-acetyltransferase" evidence="4">
    <location>
        <begin position="1"/>
        <end position="141"/>
    </location>
</feature>
<reference evidence="5 6" key="1">
    <citation type="submission" date="2018-03" db="EMBL/GenBank/DDBJ databases">
        <title>Comparative analysis of microorganisms from saline springs in Andes Mountain Range, Colombia.</title>
        <authorList>
            <person name="Rubin E."/>
        </authorList>
    </citation>
    <scope>NUCLEOTIDE SEQUENCE [LARGE SCALE GENOMIC DNA]</scope>
    <source>
        <strain evidence="5 6">CG 35</strain>
    </source>
</reference>
<organism evidence="5 6">
    <name type="scientific">Nesterenkonia sandarakina</name>
    <dbReference type="NCBI Taxonomy" id="272918"/>
    <lineage>
        <taxon>Bacteria</taxon>
        <taxon>Bacillati</taxon>
        <taxon>Actinomycetota</taxon>
        <taxon>Actinomycetes</taxon>
        <taxon>Micrococcales</taxon>
        <taxon>Micrococcaceae</taxon>
        <taxon>Nesterenkonia</taxon>
    </lineage>
</organism>
<dbReference type="InterPro" id="IPR050680">
    <property type="entry name" value="YpeA/RimI_acetyltransf"/>
</dbReference>
<dbReference type="Gene3D" id="3.40.630.30">
    <property type="match status" value="1"/>
</dbReference>
<accession>A0A2T0YKK9</accession>
<dbReference type="Pfam" id="PF00583">
    <property type="entry name" value="Acetyltransf_1"/>
    <property type="match status" value="1"/>
</dbReference>
<dbReference type="Proteomes" id="UP000238217">
    <property type="component" value="Unassembled WGS sequence"/>
</dbReference>
<dbReference type="RefSeq" id="WP_106122981.1">
    <property type="nucleotide sequence ID" value="NZ_PVTY01000008.1"/>
</dbReference>
<evidence type="ECO:0000313" key="6">
    <source>
        <dbReference type="Proteomes" id="UP000238217"/>
    </source>
</evidence>
<dbReference type="CDD" id="cd04301">
    <property type="entry name" value="NAT_SF"/>
    <property type="match status" value="1"/>
</dbReference>
<name>A0A2T0YKK9_9MICC</name>
<keyword evidence="2" id="KW-0012">Acyltransferase</keyword>
<keyword evidence="1" id="KW-0808">Transferase</keyword>
<dbReference type="SUPFAM" id="SSF55729">
    <property type="entry name" value="Acyl-CoA N-acyltransferases (Nat)"/>
    <property type="match status" value="1"/>
</dbReference>
<dbReference type="OrthoDB" id="1821130at2"/>
<dbReference type="AlphaFoldDB" id="A0A2T0YKK9"/>
<feature type="compositionally biased region" description="Polar residues" evidence="3">
    <location>
        <begin position="152"/>
        <end position="165"/>
    </location>
</feature>
<dbReference type="NCBIfam" id="NF002959">
    <property type="entry name" value="PRK03624.1"/>
    <property type="match status" value="1"/>
</dbReference>
<dbReference type="InterPro" id="IPR000182">
    <property type="entry name" value="GNAT_dom"/>
</dbReference>
<dbReference type="PANTHER" id="PTHR43420">
    <property type="entry name" value="ACETYLTRANSFERASE"/>
    <property type="match status" value="1"/>
</dbReference>
<evidence type="ECO:0000313" key="5">
    <source>
        <dbReference type="EMBL" id="PRZ15698.1"/>
    </source>
</evidence>
<evidence type="ECO:0000256" key="2">
    <source>
        <dbReference type="ARBA" id="ARBA00023315"/>
    </source>
</evidence>
<dbReference type="GO" id="GO:0016747">
    <property type="term" value="F:acyltransferase activity, transferring groups other than amino-acyl groups"/>
    <property type="evidence" value="ECO:0007669"/>
    <property type="project" value="InterPro"/>
</dbReference>
<comment type="caution">
    <text evidence="5">The sequence shown here is derived from an EMBL/GenBank/DDBJ whole genome shotgun (WGS) entry which is preliminary data.</text>
</comment>
<gene>
    <name evidence="5" type="ORF">BCL67_108161</name>
</gene>
<evidence type="ECO:0000256" key="3">
    <source>
        <dbReference type="SAM" id="MobiDB-lite"/>
    </source>
</evidence>
<proteinExistence type="predicted"/>
<feature type="region of interest" description="Disordered" evidence="3">
    <location>
        <begin position="142"/>
        <end position="165"/>
    </location>
</feature>
<dbReference type="InterPro" id="IPR016181">
    <property type="entry name" value="Acyl_CoA_acyltransferase"/>
</dbReference>
<sequence>MRVTELPAELLDAAVELWHRAGLTRPWNDPHEDCRRALTGDESTVLAAIDAAGELAGTVMVGQDGHRGWIYYLAVDERQQGQGLGKQLLAGAEGWLRQRGVPKLMLMVRQENAQVQDFYRALGYTDQDTVVLGRWLDPERETGLDTEVDTGLDTQVSAGETQTEG</sequence>
<dbReference type="EMBL" id="PVTY01000008">
    <property type="protein sequence ID" value="PRZ15698.1"/>
    <property type="molecule type" value="Genomic_DNA"/>
</dbReference>
<protein>
    <recommendedName>
        <fullName evidence="4">N-acetyltransferase domain-containing protein</fullName>
    </recommendedName>
</protein>
<keyword evidence="6" id="KW-1185">Reference proteome</keyword>
<dbReference type="PROSITE" id="PS51186">
    <property type="entry name" value="GNAT"/>
    <property type="match status" value="1"/>
</dbReference>